<evidence type="ECO:0000313" key="1">
    <source>
        <dbReference type="EMBL" id="KAK1139008.1"/>
    </source>
</evidence>
<protein>
    <submittedName>
        <fullName evidence="1">Uncharacterized protein</fullName>
    </submittedName>
</protein>
<evidence type="ECO:0000313" key="2">
    <source>
        <dbReference type="Proteomes" id="UP001177260"/>
    </source>
</evidence>
<sequence length="286" mass="32044">MKAAEQILDWGDIARVKLLFSDDKLGPRLQNLDFFCLLLRKWHHNRDGFDRVFELVDEVSGSMIHEQWGNRLFCLAAGAGCMPVIQRLVHIAQNDSQLRNELLCGSWPGHQLSGTKDRVHQSIGEAILGNQVDVVRYLLGVHGMEAHLHYRNTHGENVLHLASRNCNPDISRLLVPCFQEGVHQADNQGDTVLMRVITSSSAARNRYEAASILLTQSGTDWNSHLRGVQRHPLIVTVQLGDAEMVRILVHIGNVDPRTILNPENEEHIPQILQAIRAHADAGSTLD</sequence>
<organism evidence="1 2">
    <name type="scientific">Aspergillus melleus</name>
    <dbReference type="NCBI Taxonomy" id="138277"/>
    <lineage>
        <taxon>Eukaryota</taxon>
        <taxon>Fungi</taxon>
        <taxon>Dikarya</taxon>
        <taxon>Ascomycota</taxon>
        <taxon>Pezizomycotina</taxon>
        <taxon>Eurotiomycetes</taxon>
        <taxon>Eurotiomycetidae</taxon>
        <taxon>Eurotiales</taxon>
        <taxon>Aspergillaceae</taxon>
        <taxon>Aspergillus</taxon>
        <taxon>Aspergillus subgen. Circumdati</taxon>
    </lineage>
</organism>
<accession>A0ACC3ANA5</accession>
<dbReference type="EMBL" id="JAOPJF010000120">
    <property type="protein sequence ID" value="KAK1139008.1"/>
    <property type="molecule type" value="Genomic_DNA"/>
</dbReference>
<dbReference type="Proteomes" id="UP001177260">
    <property type="component" value="Unassembled WGS sequence"/>
</dbReference>
<comment type="caution">
    <text evidence="1">The sequence shown here is derived from an EMBL/GenBank/DDBJ whole genome shotgun (WGS) entry which is preliminary data.</text>
</comment>
<keyword evidence="2" id="KW-1185">Reference proteome</keyword>
<name>A0ACC3ANA5_9EURO</name>
<gene>
    <name evidence="1" type="ORF">N8T08_001587</name>
</gene>
<reference evidence="1 2" key="1">
    <citation type="journal article" date="2023" name="ACS Omega">
        <title>Identification of the Neoaspergillic Acid Biosynthesis Gene Cluster by Establishing an In Vitro CRISPR-Ribonucleoprotein Genetic System in Aspergillus melleus.</title>
        <authorList>
            <person name="Yuan B."/>
            <person name="Grau M.F."/>
            <person name="Murata R.M."/>
            <person name="Torok T."/>
            <person name="Venkateswaran K."/>
            <person name="Stajich J.E."/>
            <person name="Wang C.C.C."/>
        </authorList>
    </citation>
    <scope>NUCLEOTIDE SEQUENCE [LARGE SCALE GENOMIC DNA]</scope>
    <source>
        <strain evidence="1 2">IMV 1140</strain>
    </source>
</reference>
<proteinExistence type="predicted"/>